<dbReference type="InterPro" id="IPR019278">
    <property type="entry name" value="DICT_dom"/>
</dbReference>
<dbReference type="AlphaFoldDB" id="A0A2A9E7M5"/>
<feature type="region of interest" description="Disordered" evidence="1">
    <location>
        <begin position="1"/>
        <end position="23"/>
    </location>
</feature>
<proteinExistence type="predicted"/>
<dbReference type="PANTHER" id="PTHR33121">
    <property type="entry name" value="CYCLIC DI-GMP PHOSPHODIESTERASE PDEF"/>
    <property type="match status" value="1"/>
</dbReference>
<dbReference type="Pfam" id="PF10069">
    <property type="entry name" value="DICT"/>
    <property type="match status" value="1"/>
</dbReference>
<dbReference type="PROSITE" id="PS50883">
    <property type="entry name" value="EAL"/>
    <property type="match status" value="1"/>
</dbReference>
<dbReference type="InterPro" id="IPR050706">
    <property type="entry name" value="Cyclic-di-GMP_PDE-like"/>
</dbReference>
<name>A0A2A9E7M5_9MICO</name>
<evidence type="ECO:0000313" key="3">
    <source>
        <dbReference type="EMBL" id="PFG34229.1"/>
    </source>
</evidence>
<dbReference type="PANTHER" id="PTHR33121:SF76">
    <property type="entry name" value="SIGNALING PROTEIN"/>
    <property type="match status" value="1"/>
</dbReference>
<dbReference type="Gene3D" id="3.20.20.450">
    <property type="entry name" value="EAL domain"/>
    <property type="match status" value="1"/>
</dbReference>
<organism evidence="3 4">
    <name type="scientific">Sanguibacter antarcticus</name>
    <dbReference type="NCBI Taxonomy" id="372484"/>
    <lineage>
        <taxon>Bacteria</taxon>
        <taxon>Bacillati</taxon>
        <taxon>Actinomycetota</taxon>
        <taxon>Actinomycetes</taxon>
        <taxon>Micrococcales</taxon>
        <taxon>Sanguibacteraceae</taxon>
        <taxon>Sanguibacter</taxon>
    </lineage>
</organism>
<gene>
    <name evidence="3" type="ORF">ATL42_2134</name>
</gene>
<feature type="compositionally biased region" description="Low complexity" evidence="1">
    <location>
        <begin position="14"/>
        <end position="23"/>
    </location>
</feature>
<reference evidence="3 4" key="1">
    <citation type="submission" date="2017-10" db="EMBL/GenBank/DDBJ databases">
        <title>Sequencing the genomes of 1000 actinobacteria strains.</title>
        <authorList>
            <person name="Klenk H.-P."/>
        </authorList>
    </citation>
    <scope>NUCLEOTIDE SEQUENCE [LARGE SCALE GENOMIC DNA]</scope>
    <source>
        <strain evidence="3 4">DSM 18966</strain>
    </source>
</reference>
<dbReference type="InterPro" id="IPR035919">
    <property type="entry name" value="EAL_sf"/>
</dbReference>
<dbReference type="Pfam" id="PF00563">
    <property type="entry name" value="EAL"/>
    <property type="match status" value="1"/>
</dbReference>
<comment type="caution">
    <text evidence="3">The sequence shown here is derived from an EMBL/GenBank/DDBJ whole genome shotgun (WGS) entry which is preliminary data.</text>
</comment>
<dbReference type="SUPFAM" id="SSF141868">
    <property type="entry name" value="EAL domain-like"/>
    <property type="match status" value="1"/>
</dbReference>
<evidence type="ECO:0000256" key="1">
    <source>
        <dbReference type="SAM" id="MobiDB-lite"/>
    </source>
</evidence>
<dbReference type="InterPro" id="IPR001633">
    <property type="entry name" value="EAL_dom"/>
</dbReference>
<dbReference type="Proteomes" id="UP000225548">
    <property type="component" value="Unassembled WGS sequence"/>
</dbReference>
<sequence>MCHPSADSAHVPIATTAPAPATPGGSDLSLAAVITEGWLHCVYQTFVDLDSGHVVAHEALLRGPARTRWASPLFLLDAARADGLLVDLEQASLRASVADASRLSDGRPITLFVNVEPTTLTERPEVVLEAIANRAPHVQVVVEITERALATDIAGVLAGAERLREAGCAIALDDVGVEPESLAFIPLLRPEVVKLDLRLLRSVNDVATQTVASAVRAYAEQSGAEVVAEGIETSDDLTRALVLGATLGQGWFWGRGERHFQTTVPQPERFRATPNGAILRATPYELLGRARRVRRAPKHLLLAQSHALELMAMQSQVPPLLLATFEHARFFTAATVARYVTMGRHLPFVGVFGIDMPRTPAPGVRGSALDPQDPLAAEWTVVVLGAHEAAALMARDLGDTGPDREREFEFVVTHDRGLVTAAAQSLVGRLARC</sequence>
<evidence type="ECO:0000313" key="4">
    <source>
        <dbReference type="Proteomes" id="UP000225548"/>
    </source>
</evidence>
<dbReference type="SMART" id="SM00052">
    <property type="entry name" value="EAL"/>
    <property type="match status" value="1"/>
</dbReference>
<dbReference type="GO" id="GO:0071111">
    <property type="term" value="F:cyclic-guanylate-specific phosphodiesterase activity"/>
    <property type="evidence" value="ECO:0007669"/>
    <property type="project" value="InterPro"/>
</dbReference>
<feature type="domain" description="EAL" evidence="2">
    <location>
        <begin position="23"/>
        <end position="270"/>
    </location>
</feature>
<dbReference type="CDD" id="cd01948">
    <property type="entry name" value="EAL"/>
    <property type="match status" value="1"/>
</dbReference>
<keyword evidence="4" id="KW-1185">Reference proteome</keyword>
<dbReference type="EMBL" id="PDJG01000001">
    <property type="protein sequence ID" value="PFG34229.1"/>
    <property type="molecule type" value="Genomic_DNA"/>
</dbReference>
<evidence type="ECO:0000259" key="2">
    <source>
        <dbReference type="PROSITE" id="PS50883"/>
    </source>
</evidence>
<protein>
    <submittedName>
        <fullName evidence="3">EAL domain-containing protein (Putative c-di-GMP-specific phosphodiesterase class I)</fullName>
    </submittedName>
</protein>
<accession>A0A2A9E7M5</accession>